<feature type="region of interest" description="Disordered" evidence="1">
    <location>
        <begin position="1"/>
        <end position="24"/>
    </location>
</feature>
<sequence>MSNNLKKTKQMQDYEKETGKQAIW</sequence>
<evidence type="ECO:0000256" key="1">
    <source>
        <dbReference type="SAM" id="MobiDB-lite"/>
    </source>
</evidence>
<protein>
    <submittedName>
        <fullName evidence="2">Uncharacterized protein</fullName>
    </submittedName>
</protein>
<dbReference type="AlphaFoldDB" id="A0A0F9EUN9"/>
<accession>A0A0F9EUN9</accession>
<organism evidence="2">
    <name type="scientific">marine sediment metagenome</name>
    <dbReference type="NCBI Taxonomy" id="412755"/>
    <lineage>
        <taxon>unclassified sequences</taxon>
        <taxon>metagenomes</taxon>
        <taxon>ecological metagenomes</taxon>
    </lineage>
</organism>
<evidence type="ECO:0000313" key="2">
    <source>
        <dbReference type="EMBL" id="KKL77793.1"/>
    </source>
</evidence>
<gene>
    <name evidence="2" type="ORF">LCGC14_2031370</name>
</gene>
<dbReference type="EMBL" id="LAZR01023647">
    <property type="protein sequence ID" value="KKL77793.1"/>
    <property type="molecule type" value="Genomic_DNA"/>
</dbReference>
<proteinExistence type="predicted"/>
<feature type="non-terminal residue" evidence="2">
    <location>
        <position position="24"/>
    </location>
</feature>
<reference evidence="2" key="1">
    <citation type="journal article" date="2015" name="Nature">
        <title>Complex archaea that bridge the gap between prokaryotes and eukaryotes.</title>
        <authorList>
            <person name="Spang A."/>
            <person name="Saw J.H."/>
            <person name="Jorgensen S.L."/>
            <person name="Zaremba-Niedzwiedzka K."/>
            <person name="Martijn J."/>
            <person name="Lind A.E."/>
            <person name="van Eijk R."/>
            <person name="Schleper C."/>
            <person name="Guy L."/>
            <person name="Ettema T.J."/>
        </authorList>
    </citation>
    <scope>NUCLEOTIDE SEQUENCE</scope>
</reference>
<name>A0A0F9EUN9_9ZZZZ</name>
<feature type="compositionally biased region" description="Basic and acidic residues" evidence="1">
    <location>
        <begin position="10"/>
        <end position="24"/>
    </location>
</feature>
<comment type="caution">
    <text evidence="2">The sequence shown here is derived from an EMBL/GenBank/DDBJ whole genome shotgun (WGS) entry which is preliminary data.</text>
</comment>